<dbReference type="PANTHER" id="PTHR45626">
    <property type="entry name" value="TRANSCRIPTION TERMINATION FACTOR 2-RELATED"/>
    <property type="match status" value="1"/>
</dbReference>
<dbReference type="PROSITE" id="PS50089">
    <property type="entry name" value="ZF_RING_2"/>
    <property type="match status" value="1"/>
</dbReference>
<dbReference type="InterPro" id="IPR001810">
    <property type="entry name" value="F-box_dom"/>
</dbReference>
<dbReference type="GO" id="GO:0005634">
    <property type="term" value="C:nucleus"/>
    <property type="evidence" value="ECO:0007669"/>
    <property type="project" value="TreeGrafter"/>
</dbReference>
<name>A0A485L1U7_9STRA</name>
<feature type="domain" description="RING-type" evidence="9">
    <location>
        <begin position="677"/>
        <end position="724"/>
    </location>
</feature>
<keyword evidence="2" id="KW-0547">Nucleotide-binding</keyword>
<keyword evidence="1" id="KW-0479">Metal-binding</keyword>
<keyword evidence="3 7" id="KW-0863">Zinc-finger</keyword>
<dbReference type="InterPro" id="IPR001650">
    <property type="entry name" value="Helicase_C-like"/>
</dbReference>
<dbReference type="EMBL" id="VJMH01005532">
    <property type="protein sequence ID" value="KAF0694898.1"/>
    <property type="molecule type" value="Genomic_DNA"/>
</dbReference>
<dbReference type="Pfam" id="PF00176">
    <property type="entry name" value="SNF2-rel_dom"/>
    <property type="match status" value="1"/>
</dbReference>
<dbReference type="EMBL" id="CAADRA010005553">
    <property type="protein sequence ID" value="VFT91065.1"/>
    <property type="molecule type" value="Genomic_DNA"/>
</dbReference>
<dbReference type="SUPFAM" id="SSF81383">
    <property type="entry name" value="F-box domain"/>
    <property type="match status" value="1"/>
</dbReference>
<dbReference type="SUPFAM" id="SSF52540">
    <property type="entry name" value="P-loop containing nucleoside triphosphate hydrolases"/>
    <property type="match status" value="2"/>
</dbReference>
<dbReference type="InterPro" id="IPR036047">
    <property type="entry name" value="F-box-like_dom_sf"/>
</dbReference>
<dbReference type="CDD" id="cd09917">
    <property type="entry name" value="F-box_SF"/>
    <property type="match status" value="1"/>
</dbReference>
<dbReference type="Gene3D" id="3.40.50.10810">
    <property type="entry name" value="Tandem AAA-ATPase domain"/>
    <property type="match status" value="1"/>
</dbReference>
<dbReference type="GO" id="GO:0008094">
    <property type="term" value="F:ATP-dependent activity, acting on DNA"/>
    <property type="evidence" value="ECO:0007669"/>
    <property type="project" value="TreeGrafter"/>
</dbReference>
<evidence type="ECO:0000259" key="9">
    <source>
        <dbReference type="PROSITE" id="PS50089"/>
    </source>
</evidence>
<sequence length="1043" mass="117395">MIAIGRVHVAVEQQSCPPRGSYRIETSDEFHAPPWRQFPVERPLWQALLRMVDGLGAVLTLERPHDDADSSDEDVWVALDIQVAFHDAAFPRKPTWIREHDYVLQHFEAALVDQAEGVRPAALHQATMTSCHVIGCRVHAPSMTSVLSSGFNLPSLFKRLESPLEAAQMGIRDDAAYVDRLTSGRTLVLTDLPMNAIWDVLKYLNAKEIARMSRVCSLLQHVTYDTVPGLRLTLFPHQKKALKWMLFRESRTHAQLTQEPHPYVIGGLVDPVFGRVFAHPAECEAQDTRGGFLCDEPGLGKTITMISLLLRTQGTVANPTALHTTTRHSNYGLRANKRARRSAPTDQLRPSHASLVIVPDTLMSHWAYQIQQHTTGLHLLLDNEKKVPDPDTMVLFDVVVTTFGRLATHWLHHRPLSELEARRPDRLGYEDQQKYADGVEHKSLSPLLQLHWVRIIVDEGHKLGGTAITNAMQMLCSLSAEKRWIMTGTPTPHVAQSDGLRHLHGLLRFLQERPYGTDDDKPWLQAIARPFEAKCVKGYLRLEALLNRIMLRHVKTDVRSIPTPIYLHTIVDPTPVEYRIYNGVVGAIRGNLVVTKWDPEFPGSMHKDSLINPDNRKDAMTAVSNLRLASCGGGTMEVLLSREHFVETINFFDTFQMDWDRRVVVQDYMRDAQQGKCTPCEDCRRHLQLLMVTVCGHLICADCVERHVTTHGFEEPMQASCQVCGALYDWENFQRLQPGFDYKWNTDEPIPPTFAAEMAVAAAAGQHLHHPAAAAATDDDEHIWSSSKGLYVLERIQTLLAPPPSSSMPPHYGGPKPTRPIKCIVFSDFPEHIFRIRPEFQRAGLRYVSFVTGEANMVKRLQQLQTFRDDSDMHVLFMTEIGAVGLDLSFVTHIFLMDEIWDKSVEQQVIARAHRMGATDSVVVEQLEMRGSMEDLVRELLSVAQPPKKTPAARSTESGKQRKKAKSSAKSTFRVMSKESMSSLRLYHVLENVQMIESCAERRTVTTVGRATAAMAVVSPRLIDVVKAEDNDVASRHPAAVFG</sequence>
<dbReference type="GO" id="GO:0005524">
    <property type="term" value="F:ATP binding"/>
    <property type="evidence" value="ECO:0007669"/>
    <property type="project" value="UniProtKB-KW"/>
</dbReference>
<dbReference type="Pfam" id="PF00646">
    <property type="entry name" value="F-box"/>
    <property type="match status" value="1"/>
</dbReference>
<dbReference type="InterPro" id="IPR050628">
    <property type="entry name" value="SNF2_RAD54_helicase_TF"/>
</dbReference>
<organism evidence="14 15">
    <name type="scientific">Aphanomyces stellatus</name>
    <dbReference type="NCBI Taxonomy" id="120398"/>
    <lineage>
        <taxon>Eukaryota</taxon>
        <taxon>Sar</taxon>
        <taxon>Stramenopiles</taxon>
        <taxon>Oomycota</taxon>
        <taxon>Saprolegniomycetes</taxon>
        <taxon>Saprolegniales</taxon>
        <taxon>Verrucalvaceae</taxon>
        <taxon>Aphanomyces</taxon>
    </lineage>
</organism>
<dbReference type="PROSITE" id="PS50181">
    <property type="entry name" value="FBOX"/>
    <property type="match status" value="1"/>
</dbReference>
<dbReference type="OrthoDB" id="448448at2759"/>
<dbReference type="PROSITE" id="PS51194">
    <property type="entry name" value="HELICASE_CTER"/>
    <property type="match status" value="1"/>
</dbReference>
<dbReference type="GO" id="GO:0008270">
    <property type="term" value="F:zinc ion binding"/>
    <property type="evidence" value="ECO:0007669"/>
    <property type="project" value="UniProtKB-KW"/>
</dbReference>
<dbReference type="GO" id="GO:0016787">
    <property type="term" value="F:hydrolase activity"/>
    <property type="evidence" value="ECO:0007669"/>
    <property type="project" value="UniProtKB-KW"/>
</dbReference>
<evidence type="ECO:0000259" key="11">
    <source>
        <dbReference type="PROSITE" id="PS51192"/>
    </source>
</evidence>
<evidence type="ECO:0000256" key="4">
    <source>
        <dbReference type="ARBA" id="ARBA00022801"/>
    </source>
</evidence>
<keyword evidence="5" id="KW-0862">Zinc</keyword>
<feature type="domain" description="Helicase C-terminal" evidence="12">
    <location>
        <begin position="795"/>
        <end position="952"/>
    </location>
</feature>
<dbReference type="Proteomes" id="UP000332933">
    <property type="component" value="Unassembled WGS sequence"/>
</dbReference>
<reference evidence="13" key="2">
    <citation type="submission" date="2019-06" db="EMBL/GenBank/DDBJ databases">
        <title>Genomics analysis of Aphanomyces spp. identifies a new class of oomycete effector associated with host adaptation.</title>
        <authorList>
            <person name="Gaulin E."/>
        </authorList>
    </citation>
    <scope>NUCLEOTIDE SEQUENCE</scope>
    <source>
        <strain evidence="13">CBS 578.67</strain>
    </source>
</reference>
<dbReference type="InterPro" id="IPR027417">
    <property type="entry name" value="P-loop_NTPase"/>
</dbReference>
<proteinExistence type="predicted"/>
<keyword evidence="4" id="KW-0378">Hydrolase</keyword>
<keyword evidence="15" id="KW-1185">Reference proteome</keyword>
<dbReference type="Gene3D" id="3.40.50.300">
    <property type="entry name" value="P-loop containing nucleotide triphosphate hydrolases"/>
    <property type="match status" value="1"/>
</dbReference>
<dbReference type="InterPro" id="IPR014001">
    <property type="entry name" value="Helicase_ATP-bd"/>
</dbReference>
<dbReference type="PROSITE" id="PS00518">
    <property type="entry name" value="ZF_RING_1"/>
    <property type="match status" value="1"/>
</dbReference>
<dbReference type="PROSITE" id="PS51192">
    <property type="entry name" value="HELICASE_ATP_BIND_1"/>
    <property type="match status" value="1"/>
</dbReference>
<dbReference type="GO" id="GO:0006281">
    <property type="term" value="P:DNA repair"/>
    <property type="evidence" value="ECO:0007669"/>
    <property type="project" value="TreeGrafter"/>
</dbReference>
<feature type="domain" description="Helicase ATP-binding" evidence="11">
    <location>
        <begin position="282"/>
        <end position="508"/>
    </location>
</feature>
<evidence type="ECO:0000256" key="5">
    <source>
        <dbReference type="ARBA" id="ARBA00022833"/>
    </source>
</evidence>
<dbReference type="SMART" id="SM00490">
    <property type="entry name" value="HELICc"/>
    <property type="match status" value="1"/>
</dbReference>
<feature type="domain" description="F-box" evidence="10">
    <location>
        <begin position="186"/>
        <end position="232"/>
    </location>
</feature>
<evidence type="ECO:0000256" key="7">
    <source>
        <dbReference type="PROSITE-ProRule" id="PRU00175"/>
    </source>
</evidence>
<dbReference type="CDD" id="cd18793">
    <property type="entry name" value="SF2_C_SNF"/>
    <property type="match status" value="1"/>
</dbReference>
<reference evidence="14 15" key="1">
    <citation type="submission" date="2019-03" db="EMBL/GenBank/DDBJ databases">
        <authorList>
            <person name="Gaulin E."/>
            <person name="Dumas B."/>
        </authorList>
    </citation>
    <scope>NUCLEOTIDE SEQUENCE [LARGE SCALE GENOMIC DNA]</scope>
    <source>
        <strain evidence="14">CBS 568.67</strain>
    </source>
</reference>
<accession>A0A485L1U7</accession>
<dbReference type="InterPro" id="IPR049730">
    <property type="entry name" value="SNF2/RAD54-like_C"/>
</dbReference>
<dbReference type="Pfam" id="PF00271">
    <property type="entry name" value="Helicase_C"/>
    <property type="match status" value="1"/>
</dbReference>
<dbReference type="InterPro" id="IPR017907">
    <property type="entry name" value="Znf_RING_CS"/>
</dbReference>
<dbReference type="InterPro" id="IPR001841">
    <property type="entry name" value="Znf_RING"/>
</dbReference>
<evidence type="ECO:0000313" key="14">
    <source>
        <dbReference type="EMBL" id="VFT91065.1"/>
    </source>
</evidence>
<dbReference type="CDD" id="cd18008">
    <property type="entry name" value="DEXDc_SHPRH-like"/>
    <property type="match status" value="1"/>
</dbReference>
<evidence type="ECO:0000259" key="10">
    <source>
        <dbReference type="PROSITE" id="PS50181"/>
    </source>
</evidence>
<dbReference type="InterPro" id="IPR000330">
    <property type="entry name" value="SNF2_N"/>
</dbReference>
<evidence type="ECO:0000256" key="1">
    <source>
        <dbReference type="ARBA" id="ARBA00022723"/>
    </source>
</evidence>
<evidence type="ECO:0000256" key="6">
    <source>
        <dbReference type="ARBA" id="ARBA00022840"/>
    </source>
</evidence>
<keyword evidence="6" id="KW-0067">ATP-binding</keyword>
<protein>
    <submittedName>
        <fullName evidence="14">Aste57867_14240 protein</fullName>
    </submittedName>
</protein>
<feature type="region of interest" description="Disordered" evidence="8">
    <location>
        <begin position="945"/>
        <end position="972"/>
    </location>
</feature>
<gene>
    <name evidence="14" type="primary">Aste57867_14240</name>
    <name evidence="13" type="ORF">As57867_014189</name>
    <name evidence="14" type="ORF">ASTE57867_14240</name>
</gene>
<evidence type="ECO:0000256" key="2">
    <source>
        <dbReference type="ARBA" id="ARBA00022741"/>
    </source>
</evidence>
<dbReference type="SMART" id="SM00487">
    <property type="entry name" value="DEXDc"/>
    <property type="match status" value="1"/>
</dbReference>
<evidence type="ECO:0000313" key="15">
    <source>
        <dbReference type="Proteomes" id="UP000332933"/>
    </source>
</evidence>
<evidence type="ECO:0000256" key="8">
    <source>
        <dbReference type="SAM" id="MobiDB-lite"/>
    </source>
</evidence>
<dbReference type="AlphaFoldDB" id="A0A485L1U7"/>
<dbReference type="PANTHER" id="PTHR45626:SF14">
    <property type="entry name" value="ATP-DEPENDENT DNA HELICASE (EUROFUNG)"/>
    <property type="match status" value="1"/>
</dbReference>
<evidence type="ECO:0000313" key="13">
    <source>
        <dbReference type="EMBL" id="KAF0694898.1"/>
    </source>
</evidence>
<evidence type="ECO:0000256" key="3">
    <source>
        <dbReference type="ARBA" id="ARBA00022771"/>
    </source>
</evidence>
<evidence type="ECO:0000259" key="12">
    <source>
        <dbReference type="PROSITE" id="PS51194"/>
    </source>
</evidence>
<dbReference type="InterPro" id="IPR038718">
    <property type="entry name" value="SNF2-like_sf"/>
</dbReference>